<dbReference type="PANTHER" id="PTHR30521">
    <property type="entry name" value="DEFERROCHELATASE/PEROXIDASE"/>
    <property type="match status" value="1"/>
</dbReference>
<evidence type="ECO:0000313" key="11">
    <source>
        <dbReference type="EMBL" id="KIJ48051.1"/>
    </source>
</evidence>
<evidence type="ECO:0000256" key="1">
    <source>
        <dbReference type="ARBA" id="ARBA00001970"/>
    </source>
</evidence>
<dbReference type="SUPFAM" id="SSF54909">
    <property type="entry name" value="Dimeric alpha+beta barrel"/>
    <property type="match status" value="1"/>
</dbReference>
<accession>A0A0C9W617</accession>
<dbReference type="Proteomes" id="UP000054279">
    <property type="component" value="Unassembled WGS sequence"/>
</dbReference>
<comment type="cofactor">
    <cofactor evidence="1">
        <name>heme b</name>
        <dbReference type="ChEBI" id="CHEBI:60344"/>
    </cofactor>
</comment>
<sequence>ALPTAAEVQATLLNINNIQGDILFGMKKNMETFLFFSIANSTLFKQKLRADIKSRVTSTAQLLSVSSQPVTALNVAFLQAGLNALGVIDDLSDFVFSGGQESDAGELGDPGTINWVPAFKGSQIHGVFLLASDTSANLNSFVSEFTAIVQDSIHQIYRLDGAARPGAQAGHEHFGFMDGISQPAIDGFNKALPGQESIPPGIILLGEERDSNSTSRPDWAKGGSFLAFRQLAQKVPEFNQYLVENAIVAPGLTREQGSELLGARMVGRWKSGAPIDLAPKFDDPVLARDPNRNNNFTFAHPDEDIISDQTRCPFSAHIRKTKPRADSGSSVNVVNQIIRAGIPYGPEVTRQEATSKKTIQERGLAFVAYQSAIGDGFQFLQQAWANQPLFPFGKSDRTPGYDPIVGANSGQTRFVSGLDPNDANHDYTMETDFVVSRGGEYFFSPPISALSDVLSVGA</sequence>
<dbReference type="EMBL" id="KN837099">
    <property type="protein sequence ID" value="KIJ48051.1"/>
    <property type="molecule type" value="Genomic_DNA"/>
</dbReference>
<evidence type="ECO:0000256" key="8">
    <source>
        <dbReference type="ARBA" id="ARBA00025737"/>
    </source>
</evidence>
<proteinExistence type="inferred from homology"/>
<dbReference type="AlphaFoldDB" id="A0A0C9W617"/>
<dbReference type="GO" id="GO:0004601">
    <property type="term" value="F:peroxidase activity"/>
    <property type="evidence" value="ECO:0007669"/>
    <property type="project" value="UniProtKB-KW"/>
</dbReference>
<evidence type="ECO:0000259" key="9">
    <source>
        <dbReference type="Pfam" id="PF20628"/>
    </source>
</evidence>
<evidence type="ECO:0000259" key="10">
    <source>
        <dbReference type="Pfam" id="PF21105"/>
    </source>
</evidence>
<evidence type="ECO:0000256" key="2">
    <source>
        <dbReference type="ARBA" id="ARBA00022559"/>
    </source>
</evidence>
<dbReference type="InterPro" id="IPR011008">
    <property type="entry name" value="Dimeric_a/b-barrel"/>
</dbReference>
<dbReference type="InterPro" id="IPR049509">
    <property type="entry name" value="DyP_N"/>
</dbReference>
<name>A0A0C9W617_SPHS4</name>
<protein>
    <recommendedName>
        <fullName evidence="13">Peroxidase</fullName>
    </recommendedName>
</protein>
<keyword evidence="6" id="KW-0560">Oxidoreductase</keyword>
<comment type="similarity">
    <text evidence="8">Belongs to the DyP-type peroxidase family.</text>
</comment>
<keyword evidence="3" id="KW-0349">Heme</keyword>
<evidence type="ECO:0000256" key="6">
    <source>
        <dbReference type="ARBA" id="ARBA00023002"/>
    </source>
</evidence>
<keyword evidence="5" id="KW-0732">Signal</keyword>
<evidence type="ECO:0000256" key="4">
    <source>
        <dbReference type="ARBA" id="ARBA00022723"/>
    </source>
</evidence>
<reference evidence="11 12" key="1">
    <citation type="submission" date="2014-06" db="EMBL/GenBank/DDBJ databases">
        <title>Evolutionary Origins and Diversification of the Mycorrhizal Mutualists.</title>
        <authorList>
            <consortium name="DOE Joint Genome Institute"/>
            <consortium name="Mycorrhizal Genomics Consortium"/>
            <person name="Kohler A."/>
            <person name="Kuo A."/>
            <person name="Nagy L.G."/>
            <person name="Floudas D."/>
            <person name="Copeland A."/>
            <person name="Barry K.W."/>
            <person name="Cichocki N."/>
            <person name="Veneault-Fourrey C."/>
            <person name="LaButti K."/>
            <person name="Lindquist E.A."/>
            <person name="Lipzen A."/>
            <person name="Lundell T."/>
            <person name="Morin E."/>
            <person name="Murat C."/>
            <person name="Riley R."/>
            <person name="Ohm R."/>
            <person name="Sun H."/>
            <person name="Tunlid A."/>
            <person name="Henrissat B."/>
            <person name="Grigoriev I.V."/>
            <person name="Hibbett D.S."/>
            <person name="Martin F."/>
        </authorList>
    </citation>
    <scope>NUCLEOTIDE SEQUENCE [LARGE SCALE GENOMIC DNA]</scope>
    <source>
        <strain evidence="11 12">SS14</strain>
    </source>
</reference>
<keyword evidence="2" id="KW-0575">Peroxidase</keyword>
<dbReference type="GO" id="GO:0005829">
    <property type="term" value="C:cytosol"/>
    <property type="evidence" value="ECO:0007669"/>
    <property type="project" value="TreeGrafter"/>
</dbReference>
<evidence type="ECO:0008006" key="13">
    <source>
        <dbReference type="Google" id="ProtNLM"/>
    </source>
</evidence>
<evidence type="ECO:0000256" key="3">
    <source>
        <dbReference type="ARBA" id="ARBA00022617"/>
    </source>
</evidence>
<evidence type="ECO:0000256" key="7">
    <source>
        <dbReference type="ARBA" id="ARBA00023004"/>
    </source>
</evidence>
<dbReference type="GO" id="GO:0046872">
    <property type="term" value="F:metal ion binding"/>
    <property type="evidence" value="ECO:0007669"/>
    <property type="project" value="UniProtKB-KW"/>
</dbReference>
<dbReference type="PROSITE" id="PS51404">
    <property type="entry name" value="DYP_PEROXIDASE"/>
    <property type="match status" value="1"/>
</dbReference>
<keyword evidence="4" id="KW-0479">Metal-binding</keyword>
<evidence type="ECO:0000313" key="12">
    <source>
        <dbReference type="Proteomes" id="UP000054279"/>
    </source>
</evidence>
<dbReference type="NCBIfam" id="TIGR01413">
    <property type="entry name" value="Dyp_perox_fam"/>
    <property type="match status" value="1"/>
</dbReference>
<gene>
    <name evidence="11" type="ORF">M422DRAFT_163272</name>
</gene>
<feature type="non-terminal residue" evidence="11">
    <location>
        <position position="1"/>
    </location>
</feature>
<dbReference type="Pfam" id="PF20628">
    <property type="entry name" value="Dyp_perox_C"/>
    <property type="match status" value="1"/>
</dbReference>
<dbReference type="InterPro" id="IPR048328">
    <property type="entry name" value="Dyp_perox_C"/>
</dbReference>
<dbReference type="InterPro" id="IPR006314">
    <property type="entry name" value="Dyp_peroxidase"/>
</dbReference>
<keyword evidence="12" id="KW-1185">Reference proteome</keyword>
<dbReference type="GO" id="GO:0020037">
    <property type="term" value="F:heme binding"/>
    <property type="evidence" value="ECO:0007669"/>
    <property type="project" value="InterPro"/>
</dbReference>
<dbReference type="Pfam" id="PF21105">
    <property type="entry name" value="DyP_N"/>
    <property type="match status" value="1"/>
</dbReference>
<evidence type="ECO:0000256" key="5">
    <source>
        <dbReference type="ARBA" id="ARBA00022729"/>
    </source>
</evidence>
<dbReference type="OrthoDB" id="3207336at2759"/>
<keyword evidence="7" id="KW-0408">Iron</keyword>
<dbReference type="HOGENOM" id="CLU_015125_2_0_1"/>
<organism evidence="11 12">
    <name type="scientific">Sphaerobolus stellatus (strain SS14)</name>
    <dbReference type="NCBI Taxonomy" id="990650"/>
    <lineage>
        <taxon>Eukaryota</taxon>
        <taxon>Fungi</taxon>
        <taxon>Dikarya</taxon>
        <taxon>Basidiomycota</taxon>
        <taxon>Agaricomycotina</taxon>
        <taxon>Agaricomycetes</taxon>
        <taxon>Phallomycetidae</taxon>
        <taxon>Geastrales</taxon>
        <taxon>Sphaerobolaceae</taxon>
        <taxon>Sphaerobolus</taxon>
    </lineage>
</organism>
<feature type="domain" description="DyP dimeric alpha+beta barrel" evidence="10">
    <location>
        <begin position="17"/>
        <end position="165"/>
    </location>
</feature>
<feature type="domain" description="Dyp-type peroxidase C-terminal" evidence="9">
    <location>
        <begin position="215"/>
        <end position="385"/>
    </location>
</feature>
<dbReference type="PANTHER" id="PTHR30521:SF4">
    <property type="entry name" value="DEFERROCHELATASE"/>
    <property type="match status" value="1"/>
</dbReference>